<dbReference type="InterPro" id="IPR003593">
    <property type="entry name" value="AAA+_ATPase"/>
</dbReference>
<dbReference type="PANTHER" id="PTHR43394">
    <property type="entry name" value="ATP-DEPENDENT PERMEASE MDL1, MITOCHONDRIAL"/>
    <property type="match status" value="1"/>
</dbReference>
<evidence type="ECO:0000259" key="12">
    <source>
        <dbReference type="PROSITE" id="PS50929"/>
    </source>
</evidence>
<evidence type="ECO:0000259" key="11">
    <source>
        <dbReference type="PROSITE" id="PS50893"/>
    </source>
</evidence>
<dbReference type="InterPro" id="IPR014223">
    <property type="entry name" value="ABC_CydC/D"/>
</dbReference>
<dbReference type="SUPFAM" id="SSF90123">
    <property type="entry name" value="ABC transporter transmembrane region"/>
    <property type="match status" value="1"/>
</dbReference>
<dbReference type="AlphaFoldDB" id="A0A562UZ13"/>
<evidence type="ECO:0000256" key="10">
    <source>
        <dbReference type="SAM" id="Phobius"/>
    </source>
</evidence>
<evidence type="ECO:0000256" key="5">
    <source>
        <dbReference type="ARBA" id="ARBA00022840"/>
    </source>
</evidence>
<dbReference type="SUPFAM" id="SSF81296">
    <property type="entry name" value="E set domains"/>
    <property type="match status" value="1"/>
</dbReference>
<evidence type="ECO:0000256" key="3">
    <source>
        <dbReference type="ARBA" id="ARBA00022729"/>
    </source>
</evidence>
<dbReference type="NCBIfam" id="TIGR02868">
    <property type="entry name" value="CydC"/>
    <property type="match status" value="1"/>
</dbReference>
<feature type="region of interest" description="Disordered" evidence="9">
    <location>
        <begin position="699"/>
        <end position="733"/>
    </location>
</feature>
<comment type="subcellular location">
    <subcellularLocation>
        <location evidence="1">Cell membrane</location>
        <topology evidence="1">Multi-pass membrane protein</topology>
    </subcellularLocation>
</comment>
<feature type="transmembrane region" description="Helical" evidence="10">
    <location>
        <begin position="737"/>
        <end position="761"/>
    </location>
</feature>
<dbReference type="PANTHER" id="PTHR43394:SF1">
    <property type="entry name" value="ATP-BINDING CASSETTE SUB-FAMILY B MEMBER 10, MITOCHONDRIAL"/>
    <property type="match status" value="1"/>
</dbReference>
<keyword evidence="7" id="KW-0186">Copper</keyword>
<feature type="transmembrane region" description="Helical" evidence="10">
    <location>
        <begin position="128"/>
        <end position="150"/>
    </location>
</feature>
<dbReference type="GO" id="GO:0005524">
    <property type="term" value="F:ATP binding"/>
    <property type="evidence" value="ECO:0007669"/>
    <property type="project" value="UniProtKB-KW"/>
</dbReference>
<dbReference type="GO" id="GO:0042597">
    <property type="term" value="C:periplasmic space"/>
    <property type="evidence" value="ECO:0007669"/>
    <property type="project" value="InterPro"/>
</dbReference>
<dbReference type="GO" id="GO:0034775">
    <property type="term" value="P:glutathione transmembrane transport"/>
    <property type="evidence" value="ECO:0007669"/>
    <property type="project" value="InterPro"/>
</dbReference>
<evidence type="ECO:0000313" key="13">
    <source>
        <dbReference type="EMBL" id="TWJ10849.1"/>
    </source>
</evidence>
<dbReference type="PROSITE" id="PS50929">
    <property type="entry name" value="ABC_TM1F"/>
    <property type="match status" value="1"/>
</dbReference>
<evidence type="ECO:0000256" key="4">
    <source>
        <dbReference type="ARBA" id="ARBA00022741"/>
    </source>
</evidence>
<dbReference type="InterPro" id="IPR014756">
    <property type="entry name" value="Ig_E-set"/>
</dbReference>
<dbReference type="InterPro" id="IPR027417">
    <property type="entry name" value="P-loop_NTPase"/>
</dbReference>
<proteinExistence type="predicted"/>
<evidence type="ECO:0000256" key="9">
    <source>
        <dbReference type="SAM" id="MobiDB-lite"/>
    </source>
</evidence>
<dbReference type="SUPFAM" id="SSF52540">
    <property type="entry name" value="P-loop containing nucleoside triphosphate hydrolases"/>
    <property type="match status" value="1"/>
</dbReference>
<dbReference type="Gene3D" id="3.40.50.300">
    <property type="entry name" value="P-loop containing nucleotide triphosphate hydrolases"/>
    <property type="match status" value="1"/>
</dbReference>
<dbReference type="GO" id="GO:0005886">
    <property type="term" value="C:plasma membrane"/>
    <property type="evidence" value="ECO:0007669"/>
    <property type="project" value="UniProtKB-SubCell"/>
</dbReference>
<feature type="transmembrane region" description="Helical" evidence="10">
    <location>
        <begin position="237"/>
        <end position="258"/>
    </location>
</feature>
<keyword evidence="6 10" id="KW-1133">Transmembrane helix</keyword>
<gene>
    <name evidence="13" type="ORF">LX16_4273</name>
</gene>
<feature type="transmembrane region" description="Helical" evidence="10">
    <location>
        <begin position="54"/>
        <end position="71"/>
    </location>
</feature>
<dbReference type="InterPro" id="IPR014755">
    <property type="entry name" value="Cu-Rt/internalin_Ig-like"/>
</dbReference>
<dbReference type="Gene3D" id="1.20.1560.10">
    <property type="entry name" value="ABC transporter type 1, transmembrane domain"/>
    <property type="match status" value="1"/>
</dbReference>
<keyword evidence="14" id="KW-1185">Reference proteome</keyword>
<feature type="compositionally biased region" description="Low complexity" evidence="9">
    <location>
        <begin position="699"/>
        <end position="727"/>
    </location>
</feature>
<dbReference type="InterPro" id="IPR003439">
    <property type="entry name" value="ABC_transporter-like_ATP-bd"/>
</dbReference>
<dbReference type="InterPro" id="IPR007348">
    <property type="entry name" value="CopC_dom"/>
</dbReference>
<dbReference type="InterPro" id="IPR011527">
    <property type="entry name" value="ABC1_TM_dom"/>
</dbReference>
<evidence type="ECO:0000256" key="8">
    <source>
        <dbReference type="ARBA" id="ARBA00023136"/>
    </source>
</evidence>
<organism evidence="13 14">
    <name type="scientific">Stackebrandtia albiflava</name>
    <dbReference type="NCBI Taxonomy" id="406432"/>
    <lineage>
        <taxon>Bacteria</taxon>
        <taxon>Bacillati</taxon>
        <taxon>Actinomycetota</taxon>
        <taxon>Actinomycetes</taxon>
        <taxon>Glycomycetales</taxon>
        <taxon>Glycomycetaceae</taxon>
        <taxon>Stackebrandtia</taxon>
    </lineage>
</organism>
<dbReference type="EMBL" id="VLLL01000007">
    <property type="protein sequence ID" value="TWJ10849.1"/>
    <property type="molecule type" value="Genomic_DNA"/>
</dbReference>
<dbReference type="Proteomes" id="UP000321617">
    <property type="component" value="Unassembled WGS sequence"/>
</dbReference>
<name>A0A562UZ13_9ACTN</name>
<dbReference type="InterPro" id="IPR039421">
    <property type="entry name" value="Type_1_exporter"/>
</dbReference>
<feature type="transmembrane region" description="Helical" evidence="10">
    <location>
        <begin position="156"/>
        <end position="176"/>
    </location>
</feature>
<feature type="transmembrane region" description="Helical" evidence="10">
    <location>
        <begin position="17"/>
        <end position="42"/>
    </location>
</feature>
<dbReference type="InterPro" id="IPR017871">
    <property type="entry name" value="ABC_transporter-like_CS"/>
</dbReference>
<keyword evidence="5 13" id="KW-0067">ATP-binding</keyword>
<dbReference type="GO" id="GO:0046688">
    <property type="term" value="P:response to copper ion"/>
    <property type="evidence" value="ECO:0007669"/>
    <property type="project" value="InterPro"/>
</dbReference>
<keyword evidence="8 10" id="KW-0472">Membrane</keyword>
<evidence type="ECO:0000256" key="2">
    <source>
        <dbReference type="ARBA" id="ARBA00022692"/>
    </source>
</evidence>
<dbReference type="Gene3D" id="2.60.40.1220">
    <property type="match status" value="1"/>
</dbReference>
<dbReference type="Pfam" id="PF00664">
    <property type="entry name" value="ABC_membrane"/>
    <property type="match status" value="1"/>
</dbReference>
<feature type="domain" description="ABC transmembrane type-1" evidence="12">
    <location>
        <begin position="18"/>
        <end position="264"/>
    </location>
</feature>
<evidence type="ECO:0000256" key="6">
    <source>
        <dbReference type="ARBA" id="ARBA00022989"/>
    </source>
</evidence>
<keyword evidence="2 10" id="KW-0812">Transmembrane</keyword>
<reference evidence="13 14" key="1">
    <citation type="journal article" date="2013" name="Stand. Genomic Sci.">
        <title>Genomic Encyclopedia of Type Strains, Phase I: The one thousand microbial genomes (KMG-I) project.</title>
        <authorList>
            <person name="Kyrpides N.C."/>
            <person name="Woyke T."/>
            <person name="Eisen J.A."/>
            <person name="Garrity G."/>
            <person name="Lilburn T.G."/>
            <person name="Beck B.J."/>
            <person name="Whitman W.B."/>
            <person name="Hugenholtz P."/>
            <person name="Klenk H.P."/>
        </authorList>
    </citation>
    <scope>NUCLEOTIDE SEQUENCE [LARGE SCALE GENOMIC DNA]</scope>
    <source>
        <strain evidence="13 14">DSM 45044</strain>
    </source>
</reference>
<keyword evidence="3" id="KW-0732">Signal</keyword>
<dbReference type="GO" id="GO:0016887">
    <property type="term" value="F:ATP hydrolysis activity"/>
    <property type="evidence" value="ECO:0007669"/>
    <property type="project" value="InterPro"/>
</dbReference>
<comment type="caution">
    <text evidence="13">The sequence shown here is derived from an EMBL/GenBank/DDBJ whole genome shotgun (WGS) entry which is preliminary data.</text>
</comment>
<dbReference type="GO" id="GO:0015421">
    <property type="term" value="F:ABC-type oligopeptide transporter activity"/>
    <property type="evidence" value="ECO:0007669"/>
    <property type="project" value="TreeGrafter"/>
</dbReference>
<feature type="transmembrane region" description="Helical" evidence="10">
    <location>
        <begin position="264"/>
        <end position="283"/>
    </location>
</feature>
<protein>
    <submittedName>
        <fullName evidence="13">ATP-binding cassette subfamily C protein/ATP-binding cassette subfamily C protein CydC</fullName>
    </submittedName>
</protein>
<sequence length="766" mass="78501">MNAWRLLWPVRSHLPRILLAGLVSAAAELAGIALIATASWLLATAAGQPPLTSLTVAIVGVRAFAIGRGLLRYLDRLVGHDAVLRALARLRAHVFRAVTPLAPGMTRRHGGGDLLTRLVSDVDSIQDLVLRVVTPAWTAGVVALAVTGFTAVFSPAAAAVVAAGLALAGVGLPLLAGRVAGRHAGEVAAHRARLADATVDLVGGAADLAAYGATDAAAERAGRDADRLAAAERRAGVAGAGITAAGTLIAGATVVGVFLTAGGLGVMTAVLALTALVGFEVVAPLPDAARRFVEIRGSADRVVALLDAEPVVPDPPDPAPLPTGEARLTLWDVRPELPGRRSHGAGVTLDLPPGRRIGIVGASGAGKSMLLASLVRFTPVAQGTVTLGGIDLVDLTRLRGDDVRTVIGGMLSDAHVFHTTVRENLLVAAPEAEDEALTAALRLAGLPDLDLDRPVGEDGGELSGGQRQRLLLARALLGTHRILLLDEPTEHLDDATADAVTADLLAATDGRSVILVTHRLTGLEALDEILVMDDGAVVQRGRHDELVAVDGPYRRLWRAGRLQTVLPGTTEPERTTDNTVKTLRNLAAVAVAAVAVLAFAPGTASAHAGLISSDPEDGARLPEPPAQVVLEFSEEVDAPSTQLALVAPGGDTVPLPDPSVEGDTITQPVTIDTPGTYTFSYRLVSQDGHPVEGSIEFDVASVPTPSGSPSGRSSAPASPQEDTATAATDDDSGGVGWGTVGVIALVVVAVVGAVLGIMTVARRRSR</sequence>
<accession>A0A562UZ13</accession>
<keyword evidence="4" id="KW-0547">Nucleotide-binding</keyword>
<evidence type="ECO:0000256" key="1">
    <source>
        <dbReference type="ARBA" id="ARBA00004651"/>
    </source>
</evidence>
<dbReference type="Pfam" id="PF04234">
    <property type="entry name" value="CopC"/>
    <property type="match status" value="1"/>
</dbReference>
<dbReference type="InterPro" id="IPR036640">
    <property type="entry name" value="ABC1_TM_sf"/>
</dbReference>
<evidence type="ECO:0000256" key="7">
    <source>
        <dbReference type="ARBA" id="ARBA00023008"/>
    </source>
</evidence>
<dbReference type="OrthoDB" id="9806127at2"/>
<feature type="domain" description="ABC transporter" evidence="11">
    <location>
        <begin position="328"/>
        <end position="559"/>
    </location>
</feature>
<dbReference type="PROSITE" id="PS00211">
    <property type="entry name" value="ABC_TRANSPORTER_1"/>
    <property type="match status" value="1"/>
</dbReference>
<dbReference type="Pfam" id="PF00005">
    <property type="entry name" value="ABC_tran"/>
    <property type="match status" value="1"/>
</dbReference>
<dbReference type="GO" id="GO:0045454">
    <property type="term" value="P:cell redox homeostasis"/>
    <property type="evidence" value="ECO:0007669"/>
    <property type="project" value="InterPro"/>
</dbReference>
<dbReference type="GO" id="GO:0005507">
    <property type="term" value="F:copper ion binding"/>
    <property type="evidence" value="ECO:0007669"/>
    <property type="project" value="InterPro"/>
</dbReference>
<dbReference type="SMART" id="SM00382">
    <property type="entry name" value="AAA"/>
    <property type="match status" value="1"/>
</dbReference>
<dbReference type="PROSITE" id="PS50893">
    <property type="entry name" value="ABC_TRANSPORTER_2"/>
    <property type="match status" value="1"/>
</dbReference>
<evidence type="ECO:0000313" key="14">
    <source>
        <dbReference type="Proteomes" id="UP000321617"/>
    </source>
</evidence>
<feature type="transmembrane region" description="Helical" evidence="10">
    <location>
        <begin position="586"/>
        <end position="611"/>
    </location>
</feature>
<dbReference type="RefSeq" id="WP_147141967.1">
    <property type="nucleotide sequence ID" value="NZ_BAABIJ010000003.1"/>
</dbReference>